<dbReference type="KEGG" id="bbev:BBEV_0238"/>
<dbReference type="InterPro" id="IPR011528">
    <property type="entry name" value="NERD"/>
</dbReference>
<protein>
    <submittedName>
        <fullName evidence="4">HRDC domain protein</fullName>
    </submittedName>
</protein>
<dbReference type="Proteomes" id="UP000094463">
    <property type="component" value="Chromosome"/>
</dbReference>
<dbReference type="InterPro" id="IPR044876">
    <property type="entry name" value="HRDC_dom_sf"/>
</dbReference>
<dbReference type="PROSITE" id="PS50965">
    <property type="entry name" value="NERD"/>
    <property type="match status" value="1"/>
</dbReference>
<dbReference type="SUPFAM" id="SSF47819">
    <property type="entry name" value="HRDC-like"/>
    <property type="match status" value="2"/>
</dbReference>
<evidence type="ECO:0000313" key="5">
    <source>
        <dbReference type="Proteomes" id="UP000094463"/>
    </source>
</evidence>
<feature type="domain" description="NERD" evidence="2">
    <location>
        <begin position="61"/>
        <end position="180"/>
    </location>
</feature>
<organism evidence="4 5">
    <name type="scientific">Salisediminibacterium beveridgei</name>
    <dbReference type="NCBI Taxonomy" id="632773"/>
    <lineage>
        <taxon>Bacteria</taxon>
        <taxon>Bacillati</taxon>
        <taxon>Bacillota</taxon>
        <taxon>Bacilli</taxon>
        <taxon>Bacillales</taxon>
        <taxon>Bacillaceae</taxon>
        <taxon>Salisediminibacterium</taxon>
    </lineage>
</organism>
<dbReference type="Pfam" id="PF08378">
    <property type="entry name" value="NERD"/>
    <property type="match status" value="1"/>
</dbReference>
<name>A0A1D7QRK6_9BACI</name>
<dbReference type="PROSITE" id="PS50967">
    <property type="entry name" value="HRDC"/>
    <property type="match status" value="2"/>
</dbReference>
<reference evidence="4 5" key="1">
    <citation type="submission" date="2015-08" db="EMBL/GenBank/DDBJ databases">
        <title>The complete genome sequence of Bacillus beveridgei MLTeJB.</title>
        <authorList>
            <person name="Hanson T.E."/>
            <person name="Mesa C."/>
            <person name="Basesman S.M."/>
            <person name="Oremland R.S."/>
        </authorList>
    </citation>
    <scope>NUCLEOTIDE SEQUENCE [LARGE SCALE GENOMIC DNA]</scope>
    <source>
        <strain evidence="4 5">MLTeJB</strain>
    </source>
</reference>
<sequence>MAFLKNVYHALSNTRDMKEPEVYKAFQEKSPVITELTRLKESGDPAIDQKKVEDHLKLFTIGHAGEKSVFFELQNAMLPMVILHDVYIQYKGYEAQLDFVIITHKFILVLEVKKMFGNIHVTEKGDFQRVITNKNRIVNKEGIYSPVNQVERHVGILQNLLTDEGIIKRFPVKYAVTFANSKTILTMAKKAPKKIQQCVIRHDQIKPFIKRELEQDSPSFLLDKEVYRIADAVLKFSAEKPFNREPYQRKGSPAPTDLPEENEVLSEEKTHLKTALLAFRHERATEVNTNPALIIPDDVLHQLVKKKPVTIKELAAVQGIDFEQVEQFGADITGIIQTAVDTRLSPPSTDEAIQEDPVHKASRDQTRDQRIDTLRNALMSFRTTRAKELNAKAYYIFTNKTMEAILLKAPKTMEELLEVEGIGPKKAEEFGQEILAIVRESRGS</sequence>
<dbReference type="GO" id="GO:0003676">
    <property type="term" value="F:nucleic acid binding"/>
    <property type="evidence" value="ECO:0007669"/>
    <property type="project" value="InterPro"/>
</dbReference>
<keyword evidence="5" id="KW-1185">Reference proteome</keyword>
<gene>
    <name evidence="4" type="ORF">BBEV_0238</name>
</gene>
<evidence type="ECO:0000313" key="4">
    <source>
        <dbReference type="EMBL" id="AOM81632.1"/>
    </source>
</evidence>
<dbReference type="GO" id="GO:0000166">
    <property type="term" value="F:nucleotide binding"/>
    <property type="evidence" value="ECO:0007669"/>
    <property type="project" value="InterPro"/>
</dbReference>
<accession>A0A1D7QRK6</accession>
<dbReference type="SMART" id="SM00341">
    <property type="entry name" value="HRDC"/>
    <property type="match status" value="2"/>
</dbReference>
<dbReference type="InterPro" id="IPR010997">
    <property type="entry name" value="HRDC-like_sf"/>
</dbReference>
<dbReference type="Gene3D" id="1.10.150.80">
    <property type="entry name" value="HRDC domain"/>
    <property type="match status" value="2"/>
</dbReference>
<evidence type="ECO:0000259" key="3">
    <source>
        <dbReference type="PROSITE" id="PS50967"/>
    </source>
</evidence>
<evidence type="ECO:0000256" key="1">
    <source>
        <dbReference type="SAM" id="MobiDB-lite"/>
    </source>
</evidence>
<dbReference type="PANTHER" id="PTHR47649:SF1">
    <property type="entry name" value="RIBONUCLEASE D"/>
    <property type="match status" value="1"/>
</dbReference>
<feature type="compositionally biased region" description="Basic and acidic residues" evidence="1">
    <location>
        <begin position="356"/>
        <end position="367"/>
    </location>
</feature>
<dbReference type="PANTHER" id="PTHR47649">
    <property type="entry name" value="RIBONUCLEASE D"/>
    <property type="match status" value="1"/>
</dbReference>
<dbReference type="OrthoDB" id="9776650at2"/>
<dbReference type="InterPro" id="IPR002121">
    <property type="entry name" value="HRDC_dom"/>
</dbReference>
<dbReference type="STRING" id="632773.BBEV_0238"/>
<dbReference type="RefSeq" id="WP_069363788.1">
    <property type="nucleotide sequence ID" value="NZ_CP012502.1"/>
</dbReference>
<dbReference type="AlphaFoldDB" id="A0A1D7QRK6"/>
<proteinExistence type="predicted"/>
<dbReference type="EMBL" id="CP012502">
    <property type="protein sequence ID" value="AOM81632.1"/>
    <property type="molecule type" value="Genomic_DNA"/>
</dbReference>
<feature type="domain" description="HRDC" evidence="3">
    <location>
        <begin position="266"/>
        <end position="346"/>
    </location>
</feature>
<feature type="region of interest" description="Disordered" evidence="1">
    <location>
        <begin position="345"/>
        <end position="367"/>
    </location>
</feature>
<evidence type="ECO:0000259" key="2">
    <source>
        <dbReference type="PROSITE" id="PS50965"/>
    </source>
</evidence>
<dbReference type="Pfam" id="PF00570">
    <property type="entry name" value="HRDC"/>
    <property type="match status" value="2"/>
</dbReference>
<dbReference type="InterPro" id="IPR051086">
    <property type="entry name" value="RNase_D-like"/>
</dbReference>
<feature type="domain" description="HRDC" evidence="3">
    <location>
        <begin position="368"/>
        <end position="444"/>
    </location>
</feature>